<dbReference type="OMA" id="PVERWIS"/>
<accession>A0A2H3EM62</accession>
<protein>
    <submittedName>
        <fullName evidence="1">Uncharacterized protein</fullName>
    </submittedName>
</protein>
<dbReference type="Proteomes" id="UP000217790">
    <property type="component" value="Unassembled WGS sequence"/>
</dbReference>
<proteinExistence type="predicted"/>
<organism evidence="1 2">
    <name type="scientific">Armillaria gallica</name>
    <name type="common">Bulbous honey fungus</name>
    <name type="synonym">Armillaria bulbosa</name>
    <dbReference type="NCBI Taxonomy" id="47427"/>
    <lineage>
        <taxon>Eukaryota</taxon>
        <taxon>Fungi</taxon>
        <taxon>Dikarya</taxon>
        <taxon>Basidiomycota</taxon>
        <taxon>Agaricomycotina</taxon>
        <taxon>Agaricomycetes</taxon>
        <taxon>Agaricomycetidae</taxon>
        <taxon>Agaricales</taxon>
        <taxon>Marasmiineae</taxon>
        <taxon>Physalacriaceae</taxon>
        <taxon>Armillaria</taxon>
    </lineage>
</organism>
<gene>
    <name evidence="1" type="ORF">ARMGADRAFT_364862</name>
</gene>
<evidence type="ECO:0000313" key="1">
    <source>
        <dbReference type="EMBL" id="PBL00117.1"/>
    </source>
</evidence>
<dbReference type="EMBL" id="KZ293646">
    <property type="protein sequence ID" value="PBL00117.1"/>
    <property type="molecule type" value="Genomic_DNA"/>
</dbReference>
<sequence>MFFFAFFGETGSSTSWNLMPCSAWSRGRHPVEGHDEINLPQIYQDFAITVCTDTTRDGEGKFTIRTSPDWRMFPPTKTQWVVVIPMSPQSGKLPVERWISFGDQNIPYTIEPSEFAKLTKYSRGKLKEFTGKIMSDRNYLTKVAKDIQKHELKYRAQKKREYASSRRSSAQMHHLQQGMRVRILASKDNLPSNHV</sequence>
<dbReference type="AlphaFoldDB" id="A0A2H3EM62"/>
<dbReference type="OrthoDB" id="3002829at2759"/>
<reference evidence="2" key="1">
    <citation type="journal article" date="2017" name="Nat. Ecol. Evol.">
        <title>Genome expansion and lineage-specific genetic innovations in the forest pathogenic fungi Armillaria.</title>
        <authorList>
            <person name="Sipos G."/>
            <person name="Prasanna A.N."/>
            <person name="Walter M.C."/>
            <person name="O'Connor E."/>
            <person name="Balint B."/>
            <person name="Krizsan K."/>
            <person name="Kiss B."/>
            <person name="Hess J."/>
            <person name="Varga T."/>
            <person name="Slot J."/>
            <person name="Riley R."/>
            <person name="Boka B."/>
            <person name="Rigling D."/>
            <person name="Barry K."/>
            <person name="Lee J."/>
            <person name="Mihaltcheva S."/>
            <person name="LaButti K."/>
            <person name="Lipzen A."/>
            <person name="Waldron R."/>
            <person name="Moloney N.M."/>
            <person name="Sperisen C."/>
            <person name="Kredics L."/>
            <person name="Vagvoelgyi C."/>
            <person name="Patrignani A."/>
            <person name="Fitzpatrick D."/>
            <person name="Nagy I."/>
            <person name="Doyle S."/>
            <person name="Anderson J.B."/>
            <person name="Grigoriev I.V."/>
            <person name="Gueldener U."/>
            <person name="Muensterkoetter M."/>
            <person name="Nagy L.G."/>
        </authorList>
    </citation>
    <scope>NUCLEOTIDE SEQUENCE [LARGE SCALE GENOMIC DNA]</scope>
    <source>
        <strain evidence="2">Ar21-2</strain>
    </source>
</reference>
<name>A0A2H3EM62_ARMGA</name>
<evidence type="ECO:0000313" key="2">
    <source>
        <dbReference type="Proteomes" id="UP000217790"/>
    </source>
</evidence>
<dbReference type="InParanoid" id="A0A2H3EM62"/>
<keyword evidence="2" id="KW-1185">Reference proteome</keyword>